<name>X1HIC7_9ZZZZ</name>
<dbReference type="SUPFAM" id="SSF50998">
    <property type="entry name" value="Quinoprotein alcohol dehydrogenase-like"/>
    <property type="match status" value="1"/>
</dbReference>
<feature type="transmembrane region" description="Helical" evidence="1">
    <location>
        <begin position="93"/>
        <end position="111"/>
    </location>
</feature>
<proteinExistence type="predicted"/>
<dbReference type="EMBL" id="BARU01028317">
    <property type="protein sequence ID" value="GAH69237.1"/>
    <property type="molecule type" value="Genomic_DNA"/>
</dbReference>
<feature type="transmembrane region" description="Helical" evidence="1">
    <location>
        <begin position="20"/>
        <end position="39"/>
    </location>
</feature>
<dbReference type="PANTHER" id="PTHR34512:SF30">
    <property type="entry name" value="OUTER MEMBRANE PROTEIN ASSEMBLY FACTOR BAMB"/>
    <property type="match status" value="1"/>
</dbReference>
<protein>
    <recommendedName>
        <fullName evidence="2">Pyrrolo-quinoline quinone repeat domain-containing protein</fullName>
    </recommendedName>
</protein>
<dbReference type="InterPro" id="IPR015943">
    <property type="entry name" value="WD40/YVTN_repeat-like_dom_sf"/>
</dbReference>
<keyword evidence="1" id="KW-0472">Membrane</keyword>
<evidence type="ECO:0000259" key="2">
    <source>
        <dbReference type="Pfam" id="PF13360"/>
    </source>
</evidence>
<feature type="transmembrane region" description="Helical" evidence="1">
    <location>
        <begin position="137"/>
        <end position="158"/>
    </location>
</feature>
<accession>X1HIC7</accession>
<evidence type="ECO:0000313" key="3">
    <source>
        <dbReference type="EMBL" id="GAH69237.1"/>
    </source>
</evidence>
<keyword evidence="1" id="KW-0812">Transmembrane</keyword>
<reference evidence="3" key="1">
    <citation type="journal article" date="2014" name="Front. Microbiol.">
        <title>High frequency of phylogenetically diverse reductive dehalogenase-homologous genes in deep subseafloor sedimentary metagenomes.</title>
        <authorList>
            <person name="Kawai M."/>
            <person name="Futagami T."/>
            <person name="Toyoda A."/>
            <person name="Takaki Y."/>
            <person name="Nishi S."/>
            <person name="Hori S."/>
            <person name="Arai W."/>
            <person name="Tsubouchi T."/>
            <person name="Morono Y."/>
            <person name="Uchiyama I."/>
            <person name="Ito T."/>
            <person name="Fujiyama A."/>
            <person name="Inagaki F."/>
            <person name="Takami H."/>
        </authorList>
    </citation>
    <scope>NUCLEOTIDE SEQUENCE</scope>
    <source>
        <strain evidence="3">Expedition CK06-06</strain>
    </source>
</reference>
<dbReference type="Pfam" id="PF13360">
    <property type="entry name" value="PQQ_2"/>
    <property type="match status" value="1"/>
</dbReference>
<keyword evidence="1" id="KW-1133">Transmembrane helix</keyword>
<evidence type="ECO:0000256" key="1">
    <source>
        <dbReference type="SAM" id="Phobius"/>
    </source>
</evidence>
<dbReference type="Gene3D" id="2.130.10.10">
    <property type="entry name" value="YVTN repeat-like/Quinoprotein amine dehydrogenase"/>
    <property type="match status" value="1"/>
</dbReference>
<sequence length="268" mass="29350">DGSVDVKAASWSYQTALRSAIAGGVFSAIVLVLLVVNYLQIKVLDPVRAERLEMMKVKFIGESASAELLSEIRQLDFDIRRDWIRRRFFSRRGGYLLLGGLAVFVIGLKWTSTLRKKLPMPGAVEDKQAQQVREAAMARWAVTVGLGLFGVSALFVALTPQIDLVEDVAPSYPSEEEVNKNWAGFRGPGGSGVSAYTNIPVKWDGKTGEGIIWKAKVPLRGHNSPVVWEGRVFVSGAKKSKRQVYCFDALTGELLWTGDVTTAVTSSS</sequence>
<gene>
    <name evidence="3" type="ORF">S03H2_45218</name>
</gene>
<feature type="domain" description="Pyrrolo-quinoline quinone repeat" evidence="2">
    <location>
        <begin position="201"/>
        <end position="262"/>
    </location>
</feature>
<comment type="caution">
    <text evidence="3">The sequence shown here is derived from an EMBL/GenBank/DDBJ whole genome shotgun (WGS) entry which is preliminary data.</text>
</comment>
<organism evidence="3">
    <name type="scientific">marine sediment metagenome</name>
    <dbReference type="NCBI Taxonomy" id="412755"/>
    <lineage>
        <taxon>unclassified sequences</taxon>
        <taxon>metagenomes</taxon>
        <taxon>ecological metagenomes</taxon>
    </lineage>
</organism>
<dbReference type="InterPro" id="IPR011047">
    <property type="entry name" value="Quinoprotein_ADH-like_sf"/>
</dbReference>
<feature type="non-terminal residue" evidence="3">
    <location>
        <position position="268"/>
    </location>
</feature>
<dbReference type="PANTHER" id="PTHR34512">
    <property type="entry name" value="CELL SURFACE PROTEIN"/>
    <property type="match status" value="1"/>
</dbReference>
<dbReference type="AlphaFoldDB" id="X1HIC7"/>
<dbReference type="InterPro" id="IPR002372">
    <property type="entry name" value="PQQ_rpt_dom"/>
</dbReference>
<feature type="non-terminal residue" evidence="3">
    <location>
        <position position="1"/>
    </location>
</feature>